<dbReference type="GO" id="GO:0007219">
    <property type="term" value="P:Notch signaling pathway"/>
    <property type="evidence" value="ECO:0007669"/>
    <property type="project" value="TreeGrafter"/>
</dbReference>
<keyword evidence="2" id="KW-0732">Signal</keyword>
<reference evidence="9" key="1">
    <citation type="submission" date="2018-07" db="EMBL/GenBank/DDBJ databases">
        <authorList>
            <person name="Quirk P.G."/>
            <person name="Krulwich T.A."/>
        </authorList>
    </citation>
    <scope>NUCLEOTIDE SEQUENCE</scope>
</reference>
<dbReference type="CDD" id="cd00054">
    <property type="entry name" value="EGF_CA"/>
    <property type="match status" value="3"/>
</dbReference>
<dbReference type="OMA" id="QVDFCAN"/>
<dbReference type="SMART" id="SM00179">
    <property type="entry name" value="EGF_CA"/>
    <property type="match status" value="3"/>
</dbReference>
<evidence type="ECO:0000313" key="9">
    <source>
        <dbReference type="EMBL" id="SSX34625.1"/>
    </source>
</evidence>
<dbReference type="GO" id="GO:0005886">
    <property type="term" value="C:plasma membrane"/>
    <property type="evidence" value="ECO:0007669"/>
    <property type="project" value="UniProtKB-ARBA"/>
</dbReference>
<dbReference type="Pfam" id="PF00008">
    <property type="entry name" value="EGF"/>
    <property type="match status" value="2"/>
</dbReference>
<dbReference type="FunFam" id="2.10.25.10:FF:000230">
    <property type="entry name" value="Delta-like protein"/>
    <property type="match status" value="1"/>
</dbReference>
<evidence type="ECO:0000256" key="3">
    <source>
        <dbReference type="ARBA" id="ARBA00022737"/>
    </source>
</evidence>
<dbReference type="GO" id="GO:0048666">
    <property type="term" value="P:neuron development"/>
    <property type="evidence" value="ECO:0007669"/>
    <property type="project" value="UniProtKB-ARBA"/>
</dbReference>
<feature type="disulfide bond" evidence="6">
    <location>
        <begin position="114"/>
        <end position="123"/>
    </location>
</feature>
<sequence length="284" mass="31232">MGFAGELCNYEYNECESNPCLNGGQCIDHISGFSCKCTPGYTGKRCHVKVDFCANDPCPDGHRCIDHGDDFSCECPGGRNGPDCNQVPRTLCNVNPCANGGTCWTTEESFYCACRPGFTGKMCEDTFIIETVLNSNELLSDLTPNAHIGLENPDFNENPFEVHSVYVAIGTLTAAICIVAVVVTACHCKVHQTYRHFSPNHLIPVFMRRGKVSGVSAGTDRHWLSGKNVQSDPENSYCTNNLRYHGGNTFASDRISRPLPPINLDSEMYYTVDFSDSQNSPLIQ</sequence>
<dbReference type="GO" id="GO:0042063">
    <property type="term" value="P:gliogenesis"/>
    <property type="evidence" value="ECO:0007669"/>
    <property type="project" value="UniProtKB-ARBA"/>
</dbReference>
<dbReference type="SMART" id="SM00181">
    <property type="entry name" value="EGF"/>
    <property type="match status" value="3"/>
</dbReference>
<evidence type="ECO:0000259" key="8">
    <source>
        <dbReference type="PROSITE" id="PS50026"/>
    </source>
</evidence>
<dbReference type="GO" id="GO:0005112">
    <property type="term" value="F:Notch binding"/>
    <property type="evidence" value="ECO:0007669"/>
    <property type="project" value="TreeGrafter"/>
</dbReference>
<keyword evidence="7" id="KW-0812">Transmembrane</keyword>
<feature type="domain" description="EGF-like" evidence="8">
    <location>
        <begin position="11"/>
        <end position="47"/>
    </location>
</feature>
<evidence type="ECO:0000256" key="4">
    <source>
        <dbReference type="ARBA" id="ARBA00023157"/>
    </source>
</evidence>
<dbReference type="FunFam" id="2.10.25.10:FF:000685">
    <property type="entry name" value="Weary, isoform B"/>
    <property type="match status" value="1"/>
</dbReference>
<keyword evidence="7" id="KW-0472">Membrane</keyword>
<feature type="transmembrane region" description="Helical" evidence="7">
    <location>
        <begin position="165"/>
        <end position="186"/>
    </location>
</feature>
<evidence type="ECO:0000256" key="7">
    <source>
        <dbReference type="SAM" id="Phobius"/>
    </source>
</evidence>
<dbReference type="GO" id="GO:0000902">
    <property type="term" value="P:cell morphogenesis"/>
    <property type="evidence" value="ECO:0007669"/>
    <property type="project" value="UniProtKB-ARBA"/>
</dbReference>
<name>A0A336MY49_CULSO</name>
<evidence type="ECO:0000256" key="6">
    <source>
        <dbReference type="PROSITE-ProRule" id="PRU00076"/>
    </source>
</evidence>
<dbReference type="SUPFAM" id="SSF57196">
    <property type="entry name" value="EGF/Laminin"/>
    <property type="match status" value="1"/>
</dbReference>
<protein>
    <submittedName>
        <fullName evidence="9">CSON008277 protein</fullName>
    </submittedName>
</protein>
<dbReference type="PANTHER" id="PTHR12916:SF10">
    <property type="entry name" value="NEUROGENIC LOCUS NOTCH HOMOLOG PROTEIN 2 PRECURSOR"/>
    <property type="match status" value="1"/>
</dbReference>
<feature type="domain" description="EGF-like" evidence="8">
    <location>
        <begin position="88"/>
        <end position="124"/>
    </location>
</feature>
<dbReference type="InterPro" id="IPR001881">
    <property type="entry name" value="EGF-like_Ca-bd_dom"/>
</dbReference>
<dbReference type="AlphaFoldDB" id="A0A336MY49"/>
<dbReference type="PROSITE" id="PS01186">
    <property type="entry name" value="EGF_2"/>
    <property type="match status" value="2"/>
</dbReference>
<dbReference type="SUPFAM" id="SSF57184">
    <property type="entry name" value="Growth factor receptor domain"/>
    <property type="match status" value="1"/>
</dbReference>
<proteinExistence type="predicted"/>
<dbReference type="GO" id="GO:0005509">
    <property type="term" value="F:calcium ion binding"/>
    <property type="evidence" value="ECO:0007669"/>
    <property type="project" value="InterPro"/>
</dbReference>
<dbReference type="Gene3D" id="2.10.25.10">
    <property type="entry name" value="Laminin"/>
    <property type="match status" value="3"/>
</dbReference>
<dbReference type="InterPro" id="IPR009030">
    <property type="entry name" value="Growth_fac_rcpt_cys_sf"/>
</dbReference>
<dbReference type="PROSITE" id="PS00022">
    <property type="entry name" value="EGF_1"/>
    <property type="match status" value="3"/>
</dbReference>
<keyword evidence="5" id="KW-0325">Glycoprotein</keyword>
<dbReference type="InterPro" id="IPR018097">
    <property type="entry name" value="EGF_Ca-bd_CS"/>
</dbReference>
<dbReference type="PROSITE" id="PS00010">
    <property type="entry name" value="ASX_HYDROXYL"/>
    <property type="match status" value="2"/>
</dbReference>
<dbReference type="InterPro" id="IPR000742">
    <property type="entry name" value="EGF"/>
</dbReference>
<dbReference type="FunFam" id="2.10.25.10:FF:000143">
    <property type="entry name" value="Protein crumbs 1"/>
    <property type="match status" value="1"/>
</dbReference>
<feature type="disulfide bond" evidence="6">
    <location>
        <begin position="37"/>
        <end position="46"/>
    </location>
</feature>
<feature type="domain" description="EGF-like" evidence="8">
    <location>
        <begin position="49"/>
        <end position="85"/>
    </location>
</feature>
<keyword evidence="7" id="KW-1133">Transmembrane helix</keyword>
<dbReference type="EMBL" id="UFQT01003132">
    <property type="protein sequence ID" value="SSX34625.1"/>
    <property type="molecule type" value="Genomic_DNA"/>
</dbReference>
<dbReference type="PRINTS" id="PR00010">
    <property type="entry name" value="EGFBLOOD"/>
</dbReference>
<keyword evidence="3" id="KW-0677">Repeat</keyword>
<dbReference type="VEuPathDB" id="VectorBase:CSON008277"/>
<keyword evidence="4 6" id="KW-1015">Disulfide bond</keyword>
<feature type="disulfide bond" evidence="6">
    <location>
        <begin position="75"/>
        <end position="84"/>
    </location>
</feature>
<comment type="caution">
    <text evidence="6">Lacks conserved residue(s) required for the propagation of feature annotation.</text>
</comment>
<evidence type="ECO:0000256" key="5">
    <source>
        <dbReference type="ARBA" id="ARBA00023180"/>
    </source>
</evidence>
<accession>A0A336MY49</accession>
<gene>
    <name evidence="9" type="primary">CSON008277</name>
</gene>
<dbReference type="PROSITE" id="PS01187">
    <property type="entry name" value="EGF_CA"/>
    <property type="match status" value="1"/>
</dbReference>
<organism evidence="9">
    <name type="scientific">Culicoides sonorensis</name>
    <name type="common">Biting midge</name>
    <dbReference type="NCBI Taxonomy" id="179676"/>
    <lineage>
        <taxon>Eukaryota</taxon>
        <taxon>Metazoa</taxon>
        <taxon>Ecdysozoa</taxon>
        <taxon>Arthropoda</taxon>
        <taxon>Hexapoda</taxon>
        <taxon>Insecta</taxon>
        <taxon>Pterygota</taxon>
        <taxon>Neoptera</taxon>
        <taxon>Endopterygota</taxon>
        <taxon>Diptera</taxon>
        <taxon>Nematocera</taxon>
        <taxon>Chironomoidea</taxon>
        <taxon>Ceratopogonidae</taxon>
        <taxon>Ceratopogoninae</taxon>
        <taxon>Culicoides</taxon>
        <taxon>Monoculicoides</taxon>
    </lineage>
</organism>
<dbReference type="InterPro" id="IPR000152">
    <property type="entry name" value="EGF-type_Asp/Asn_hydroxyl_site"/>
</dbReference>
<dbReference type="PANTHER" id="PTHR12916">
    <property type="entry name" value="CYTOCHROME C OXIDASE POLYPEPTIDE VIC-2"/>
    <property type="match status" value="1"/>
</dbReference>
<evidence type="ECO:0000256" key="1">
    <source>
        <dbReference type="ARBA" id="ARBA00022536"/>
    </source>
</evidence>
<keyword evidence="1 6" id="KW-0245">EGF-like domain</keyword>
<evidence type="ECO:0000256" key="2">
    <source>
        <dbReference type="ARBA" id="ARBA00022729"/>
    </source>
</evidence>
<dbReference type="PROSITE" id="PS50026">
    <property type="entry name" value="EGF_3"/>
    <property type="match status" value="3"/>
</dbReference>